<dbReference type="PANTHER" id="PTHR21404:SF3">
    <property type="entry name" value="SMALL RNA 2'-O-METHYLTRANSFERASE"/>
    <property type="match status" value="1"/>
</dbReference>
<dbReference type="Proteomes" id="UP001152888">
    <property type="component" value="Unassembled WGS sequence"/>
</dbReference>
<evidence type="ECO:0000256" key="13">
    <source>
        <dbReference type="SAM" id="MobiDB-lite"/>
    </source>
</evidence>
<keyword evidence="8" id="KW-0460">Magnesium</keyword>
<evidence type="ECO:0000256" key="5">
    <source>
        <dbReference type="ARBA" id="ARBA00022679"/>
    </source>
</evidence>
<keyword evidence="15" id="KW-1185">Reference proteome</keyword>
<feature type="region of interest" description="Disordered" evidence="13">
    <location>
        <begin position="594"/>
        <end position="632"/>
    </location>
</feature>
<keyword evidence="5" id="KW-0808">Transferase</keyword>
<accession>A0A9P0JKM4</accession>
<keyword evidence="9" id="KW-0694">RNA-binding</keyword>
<feature type="region of interest" description="Disordered" evidence="13">
    <location>
        <begin position="939"/>
        <end position="1015"/>
    </location>
</feature>
<evidence type="ECO:0000256" key="4">
    <source>
        <dbReference type="ARBA" id="ARBA00022603"/>
    </source>
</evidence>
<evidence type="ECO:0000256" key="9">
    <source>
        <dbReference type="ARBA" id="ARBA00022884"/>
    </source>
</evidence>
<protein>
    <recommendedName>
        <fullName evidence="3">Small RNA 2'-O-methyltransferase</fullName>
        <ecNumber evidence="11">2.1.1.386</ecNumber>
    </recommendedName>
</protein>
<dbReference type="AlphaFoldDB" id="A0A9P0JKM4"/>
<dbReference type="GO" id="GO:0001510">
    <property type="term" value="P:RNA methylation"/>
    <property type="evidence" value="ECO:0007669"/>
    <property type="project" value="InterPro"/>
</dbReference>
<sequence>MLILFHYITILLYQLMRHRKRIKCLHAKKQNYNHMMCNNMYMFNTRPEVHKYRKLFEIVEDERWNHRIEKLVDLGSGNLSIIYTLLEVENLNQILLVDINEELLRESISSLDPHVYLPRLSKRYKHLDISILAGNVADSDYRLLRSDAVTAVNLLESLYPDALDALPYNIFTFIEPKIVIFVTSISTSLSDISGKDLRFMWSRQQFEDWSNNMKIRFPDYSCHFEVIHTPKKTDFSWLQLSEISEVALFLRRDLLDPKYTLKSCSTQCLCRIDSPCRIISSSSKMLCHCVCPLCCPSLSFGVCNYHSATKSALFLNEDSDYSPENPDFNIFYKLVAHSVLPFEDESNSEKTHVDLTSAGEDRHTAVSCGEEDIEASYLKETRGLTEQELLKILLEQDLKFEECRLEKNWEPHHQYSECATSSRAYDMDEITSNTDAPDYDSDSVKKSPKHSPLDWEENEKKKLSNESNSSTKDISAPETSGKVEATDQKQDALVDSGYQKSPSPIESSPVDDLEETDLFEESTSTPSVESDDNKVHLRKASGAMEKPHVTPLQPDLAKFKLDVNRINELDKFHNIPPGRTFFNHLLKSQDASKRSFLKDKDLPGPSSVPLAPRKRKKYKKPPGADTEEDSPFDDCKSITNCLIKNTLNKLEVNDADEVRNSGRDDVIEFNVEPEMVVVVGEDVEPQEPEVVIVEVAEQVVAVLEQHLDAVQQGEAQPVMENGDLANNNRDIEGNNYIAPENQEIVENDIENFNLVIVEPVQEIHLVQEVFNVHDIADNNNHNAEDLQVIEDPAVLVEGVGENENDQNNAAHQDEQEQPEPAGVARASREALFDPNSEPDLLEDVDLPILQEEPSAMEDIELVDVIEYGNNIVLIGVRPNPEDPDAPVDVDAFPRWLLQILGAQAGQNEEDGTLDASDGPHFYCQGDGLGIHPSVIAVDAEEDEESTQSSNSGEYADVEQEPSSQDAASLPEESQSLVEPTTSMQEDIVTVASVEPTTSQQTEYFDSDTAEHPGDT</sequence>
<dbReference type="EC" id="2.1.1.386" evidence="11"/>
<dbReference type="GO" id="GO:0005634">
    <property type="term" value="C:nucleus"/>
    <property type="evidence" value="ECO:0007669"/>
    <property type="project" value="TreeGrafter"/>
</dbReference>
<evidence type="ECO:0000256" key="8">
    <source>
        <dbReference type="ARBA" id="ARBA00022842"/>
    </source>
</evidence>
<feature type="region of interest" description="Disordered" evidence="13">
    <location>
        <begin position="803"/>
        <end position="825"/>
    </location>
</feature>
<dbReference type="GO" id="GO:0030422">
    <property type="term" value="P:siRNA processing"/>
    <property type="evidence" value="ECO:0007669"/>
    <property type="project" value="TreeGrafter"/>
</dbReference>
<feature type="region of interest" description="Disordered" evidence="13">
    <location>
        <begin position="430"/>
        <end position="534"/>
    </location>
</feature>
<dbReference type="InterPro" id="IPR029063">
    <property type="entry name" value="SAM-dependent_MTases_sf"/>
</dbReference>
<evidence type="ECO:0000256" key="6">
    <source>
        <dbReference type="ARBA" id="ARBA00022691"/>
    </source>
</evidence>
<feature type="compositionally biased region" description="Acidic residues" evidence="13">
    <location>
        <begin position="509"/>
        <end position="520"/>
    </location>
</feature>
<gene>
    <name evidence="14" type="ORF">ACAOBT_LOCUS1430</name>
</gene>
<evidence type="ECO:0000256" key="7">
    <source>
        <dbReference type="ARBA" id="ARBA00022723"/>
    </source>
</evidence>
<evidence type="ECO:0000313" key="15">
    <source>
        <dbReference type="Proteomes" id="UP001152888"/>
    </source>
</evidence>
<dbReference type="EMBL" id="CAKOFQ010006664">
    <property type="protein sequence ID" value="CAH1956159.1"/>
    <property type="molecule type" value="Genomic_DNA"/>
</dbReference>
<comment type="cofactor">
    <cofactor evidence="1">
        <name>Mg(2+)</name>
        <dbReference type="ChEBI" id="CHEBI:18420"/>
    </cofactor>
</comment>
<dbReference type="InterPro" id="IPR026610">
    <property type="entry name" value="Hen1"/>
</dbReference>
<evidence type="ECO:0000256" key="12">
    <source>
        <dbReference type="ARBA" id="ARBA00048418"/>
    </source>
</evidence>
<dbReference type="OrthoDB" id="2154311at2759"/>
<evidence type="ECO:0000256" key="2">
    <source>
        <dbReference type="ARBA" id="ARBA00009026"/>
    </source>
</evidence>
<keyword evidence="7" id="KW-0479">Metal-binding</keyword>
<dbReference type="GO" id="GO:0046872">
    <property type="term" value="F:metal ion binding"/>
    <property type="evidence" value="ECO:0007669"/>
    <property type="project" value="UniProtKB-KW"/>
</dbReference>
<evidence type="ECO:0000256" key="1">
    <source>
        <dbReference type="ARBA" id="ARBA00001946"/>
    </source>
</evidence>
<dbReference type="GO" id="GO:0003723">
    <property type="term" value="F:RNA binding"/>
    <property type="evidence" value="ECO:0007669"/>
    <property type="project" value="UniProtKB-KW"/>
</dbReference>
<comment type="catalytic activity">
    <reaction evidence="12">
        <text>small RNA 3'-end nucleotide + S-adenosyl-L-methionine = small RNA 3'-end 2'-O-methylnucleotide + S-adenosyl-L-homocysteine + H(+)</text>
        <dbReference type="Rhea" id="RHEA:37887"/>
        <dbReference type="Rhea" id="RHEA-COMP:10415"/>
        <dbReference type="Rhea" id="RHEA-COMP:10416"/>
        <dbReference type="ChEBI" id="CHEBI:15378"/>
        <dbReference type="ChEBI" id="CHEBI:57856"/>
        <dbReference type="ChEBI" id="CHEBI:59789"/>
        <dbReference type="ChEBI" id="CHEBI:74896"/>
        <dbReference type="ChEBI" id="CHEBI:74898"/>
        <dbReference type="EC" id="2.1.1.386"/>
    </reaction>
</comment>
<name>A0A9P0JKM4_ACAOB</name>
<evidence type="ECO:0000256" key="11">
    <source>
        <dbReference type="ARBA" id="ARBA00035025"/>
    </source>
</evidence>
<dbReference type="GO" id="GO:0005737">
    <property type="term" value="C:cytoplasm"/>
    <property type="evidence" value="ECO:0007669"/>
    <property type="project" value="TreeGrafter"/>
</dbReference>
<organism evidence="14 15">
    <name type="scientific">Acanthoscelides obtectus</name>
    <name type="common">Bean weevil</name>
    <name type="synonym">Bruchus obtectus</name>
    <dbReference type="NCBI Taxonomy" id="200917"/>
    <lineage>
        <taxon>Eukaryota</taxon>
        <taxon>Metazoa</taxon>
        <taxon>Ecdysozoa</taxon>
        <taxon>Arthropoda</taxon>
        <taxon>Hexapoda</taxon>
        <taxon>Insecta</taxon>
        <taxon>Pterygota</taxon>
        <taxon>Neoptera</taxon>
        <taxon>Endopterygota</taxon>
        <taxon>Coleoptera</taxon>
        <taxon>Polyphaga</taxon>
        <taxon>Cucujiformia</taxon>
        <taxon>Chrysomeloidea</taxon>
        <taxon>Chrysomelidae</taxon>
        <taxon>Bruchinae</taxon>
        <taxon>Bruchini</taxon>
        <taxon>Acanthoscelides</taxon>
    </lineage>
</organism>
<proteinExistence type="inferred from homology"/>
<dbReference type="Gene3D" id="3.40.50.150">
    <property type="entry name" value="Vaccinia Virus protein VP39"/>
    <property type="match status" value="1"/>
</dbReference>
<keyword evidence="4" id="KW-0489">Methyltransferase</keyword>
<keyword evidence="6" id="KW-0949">S-adenosyl-L-methionine</keyword>
<comment type="similarity">
    <text evidence="2">Belongs to the methyltransferase superfamily. HEN1 family.</text>
</comment>
<dbReference type="PANTHER" id="PTHR21404">
    <property type="entry name" value="HEN1"/>
    <property type="match status" value="1"/>
</dbReference>
<keyword evidence="10" id="KW-0943">RNA-mediated gene silencing</keyword>
<comment type="caution">
    <text evidence="14">The sequence shown here is derived from an EMBL/GenBank/DDBJ whole genome shotgun (WGS) entry which is preliminary data.</text>
</comment>
<evidence type="ECO:0000313" key="14">
    <source>
        <dbReference type="EMBL" id="CAH1956159.1"/>
    </source>
</evidence>
<dbReference type="GO" id="GO:0090486">
    <property type="term" value="F:small RNA 2'-O-methyltransferase activity"/>
    <property type="evidence" value="ECO:0007669"/>
    <property type="project" value="UniProtKB-EC"/>
</dbReference>
<feature type="compositionally biased region" description="Polar residues" evidence="13">
    <location>
        <begin position="994"/>
        <end position="1003"/>
    </location>
</feature>
<dbReference type="GO" id="GO:0034587">
    <property type="term" value="P:piRNA processing"/>
    <property type="evidence" value="ECO:0007669"/>
    <property type="project" value="TreeGrafter"/>
</dbReference>
<feature type="compositionally biased region" description="Polar residues" evidence="13">
    <location>
        <begin position="960"/>
        <end position="984"/>
    </location>
</feature>
<reference evidence="14" key="1">
    <citation type="submission" date="2022-03" db="EMBL/GenBank/DDBJ databases">
        <authorList>
            <person name="Sayadi A."/>
        </authorList>
    </citation>
    <scope>NUCLEOTIDE SEQUENCE</scope>
</reference>
<evidence type="ECO:0000256" key="3">
    <source>
        <dbReference type="ARBA" id="ARBA00021330"/>
    </source>
</evidence>
<evidence type="ECO:0000256" key="10">
    <source>
        <dbReference type="ARBA" id="ARBA00023158"/>
    </source>
</evidence>